<evidence type="ECO:0008006" key="3">
    <source>
        <dbReference type="Google" id="ProtNLM"/>
    </source>
</evidence>
<dbReference type="InterPro" id="IPR036188">
    <property type="entry name" value="FAD/NAD-bd_sf"/>
</dbReference>
<evidence type="ECO:0000313" key="2">
    <source>
        <dbReference type="Proteomes" id="UP000005951"/>
    </source>
</evidence>
<protein>
    <recommendedName>
        <fullName evidence="3">FAD-binding monooxygenase</fullName>
    </recommendedName>
</protein>
<accession>K8XTH6</accession>
<dbReference type="PANTHER" id="PTHR43422">
    <property type="entry name" value="THIAMINE THIAZOLE SYNTHASE"/>
    <property type="match status" value="1"/>
</dbReference>
<proteinExistence type="predicted"/>
<name>K8XTH6_RHOOP</name>
<dbReference type="AlphaFoldDB" id="K8XTH6"/>
<dbReference type="EMBL" id="AJYC02000004">
    <property type="protein sequence ID" value="EKT84764.1"/>
    <property type="molecule type" value="Genomic_DNA"/>
</dbReference>
<comment type="caution">
    <text evidence="1">The sequence shown here is derived from an EMBL/GenBank/DDBJ whole genome shotgun (WGS) entry which is preliminary data.</text>
</comment>
<gene>
    <name evidence="1" type="ORF">WSS_A00565</name>
</gene>
<organism evidence="1 2">
    <name type="scientific">Rhodococcus opacus M213</name>
    <dbReference type="NCBI Taxonomy" id="1129896"/>
    <lineage>
        <taxon>Bacteria</taxon>
        <taxon>Bacillati</taxon>
        <taxon>Actinomycetota</taxon>
        <taxon>Actinomycetes</taxon>
        <taxon>Mycobacteriales</taxon>
        <taxon>Nocardiaceae</taxon>
        <taxon>Rhodococcus</taxon>
    </lineage>
</organism>
<dbReference type="Proteomes" id="UP000005951">
    <property type="component" value="Unassembled WGS sequence"/>
</dbReference>
<sequence>MIEHRLLAFSSYAIEEAPMTIQIGHRAVVLGAGIAGLLAARVLSEAYSQVIVVDHDHLPGTAEPRRCVPQGRHTHVLIERGQQILEELFPGFTDDLVALGVPTLDNLRDVRWCLSGHRFPQPVSGMTVVSASRPFLEGYVRARVSELEGVTIMDRCDAAGITTTPDRLRVTGARVLRRADGSTEEILDADLVVDATGRGSRAPMWLADLGFGRPDEDRVHVGLGYATRIYRAPAPGLGDDRGIVIGPTPDSPRGGALQLLEGNRFLVTLMGMLGDYPPTDPFGYLDFARSLRIPDLFEVIRDAEPLERARTFRFPASVRRRYERLSILPAGFLVTGDSLCSFNPIYAQGMTVAALEALTLHRHLQRGTEPHARGFFRDVAKVIDVPWEMSVGGDLAFPEVMGNRSPKMRIGNAYITRLHEAAEHDPVLATAFIRVAALIDRPERLMSPGTLLRVLRQNVWHPDPGGARLEI</sequence>
<evidence type="ECO:0000313" key="1">
    <source>
        <dbReference type="EMBL" id="EKT84764.1"/>
    </source>
</evidence>
<dbReference type="Gene3D" id="3.50.50.60">
    <property type="entry name" value="FAD/NAD(P)-binding domain"/>
    <property type="match status" value="1"/>
</dbReference>
<reference evidence="1 2" key="1">
    <citation type="journal article" date="2013" name="Genome Announc.">
        <title>Draft Genome Sequence of Rhodococcus opacus Strain M213 Shows a Diverse Catabolic Potential.</title>
        <authorList>
            <person name="Pathak A."/>
            <person name="Green S.J."/>
            <person name="Ogram A."/>
            <person name="Chauhan A."/>
        </authorList>
    </citation>
    <scope>NUCLEOTIDE SEQUENCE [LARGE SCALE GENOMIC DNA]</scope>
    <source>
        <strain evidence="1 2">M213</strain>
    </source>
</reference>
<dbReference type="PANTHER" id="PTHR43422:SF3">
    <property type="entry name" value="THIAMINE THIAZOLE SYNTHASE"/>
    <property type="match status" value="1"/>
</dbReference>
<dbReference type="SUPFAM" id="SSF51905">
    <property type="entry name" value="FAD/NAD(P)-binding domain"/>
    <property type="match status" value="1"/>
</dbReference>